<evidence type="ECO:0000259" key="5">
    <source>
        <dbReference type="PROSITE" id="PS01124"/>
    </source>
</evidence>
<dbReference type="Gene3D" id="1.10.10.60">
    <property type="entry name" value="Homeodomain-like"/>
    <property type="match status" value="2"/>
</dbReference>
<keyword evidence="2" id="KW-0238">DNA-binding</keyword>
<dbReference type="InterPro" id="IPR050204">
    <property type="entry name" value="AraC_XylS_family_regulators"/>
</dbReference>
<dbReference type="InterPro" id="IPR018062">
    <property type="entry name" value="HTH_AraC-typ_CS"/>
</dbReference>
<dbReference type="RefSeq" id="WP_343958939.1">
    <property type="nucleotide sequence ID" value="NZ_BAAAKZ010000003.1"/>
</dbReference>
<keyword evidence="3" id="KW-0804">Transcription</keyword>
<dbReference type="SMART" id="SM00342">
    <property type="entry name" value="HTH_ARAC"/>
    <property type="match status" value="2"/>
</dbReference>
<dbReference type="EMBL" id="JBHTLY010000001">
    <property type="protein sequence ID" value="MFD1200595.1"/>
    <property type="molecule type" value="Genomic_DNA"/>
</dbReference>
<dbReference type="PROSITE" id="PS00041">
    <property type="entry name" value="HTH_ARAC_FAMILY_1"/>
    <property type="match status" value="1"/>
</dbReference>
<dbReference type="InterPro" id="IPR018060">
    <property type="entry name" value="HTH_AraC"/>
</dbReference>
<name>A0ABW3TJ06_9MICO</name>
<evidence type="ECO:0000256" key="4">
    <source>
        <dbReference type="SAM" id="MobiDB-lite"/>
    </source>
</evidence>
<evidence type="ECO:0000313" key="6">
    <source>
        <dbReference type="EMBL" id="MFD1200595.1"/>
    </source>
</evidence>
<reference evidence="7" key="1">
    <citation type="journal article" date="2019" name="Int. J. Syst. Evol. Microbiol.">
        <title>The Global Catalogue of Microorganisms (GCM) 10K type strain sequencing project: providing services to taxonomists for standard genome sequencing and annotation.</title>
        <authorList>
            <consortium name="The Broad Institute Genomics Platform"/>
            <consortium name="The Broad Institute Genome Sequencing Center for Infectious Disease"/>
            <person name="Wu L."/>
            <person name="Ma J."/>
        </authorList>
    </citation>
    <scope>NUCLEOTIDE SEQUENCE [LARGE SCALE GENOMIC DNA]</scope>
    <source>
        <strain evidence="7">CCUG 50213</strain>
    </source>
</reference>
<dbReference type="Pfam" id="PF12833">
    <property type="entry name" value="HTH_18"/>
    <property type="match status" value="2"/>
</dbReference>
<dbReference type="PANTHER" id="PTHR46796">
    <property type="entry name" value="HTH-TYPE TRANSCRIPTIONAL ACTIVATOR RHAS-RELATED"/>
    <property type="match status" value="1"/>
</dbReference>
<dbReference type="Proteomes" id="UP001597181">
    <property type="component" value="Unassembled WGS sequence"/>
</dbReference>
<accession>A0ABW3TJ06</accession>
<dbReference type="PROSITE" id="PS01124">
    <property type="entry name" value="HTH_ARAC_FAMILY_2"/>
    <property type="match status" value="2"/>
</dbReference>
<dbReference type="SUPFAM" id="SSF46689">
    <property type="entry name" value="Homeodomain-like"/>
    <property type="match status" value="2"/>
</dbReference>
<evidence type="ECO:0000256" key="3">
    <source>
        <dbReference type="ARBA" id="ARBA00023163"/>
    </source>
</evidence>
<evidence type="ECO:0000256" key="1">
    <source>
        <dbReference type="ARBA" id="ARBA00023015"/>
    </source>
</evidence>
<gene>
    <name evidence="6" type="ORF">ACFQ3U_01630</name>
</gene>
<feature type="region of interest" description="Disordered" evidence="4">
    <location>
        <begin position="204"/>
        <end position="236"/>
    </location>
</feature>
<feature type="domain" description="HTH araC/xylS-type" evidence="5">
    <location>
        <begin position="361"/>
        <end position="460"/>
    </location>
</feature>
<keyword evidence="7" id="KW-1185">Reference proteome</keyword>
<feature type="domain" description="HTH araC/xylS-type" evidence="5">
    <location>
        <begin position="113"/>
        <end position="210"/>
    </location>
</feature>
<sequence>MLYAVLRGSAMVRVGDDALDLHADAGVWVPAGETVAVTPQPGAIVLPIPVAGAGRTVTTRLGVPPHAHVALLRAFTEALGHLDGAQGAARLELRGGSPEPLAAPPALRSPELRPLAELLTAHPELGLQAAAARAVPGWSVRTLQRRFLAETGWTVAAWVRRQRVRIAAELITDGRDLEWVAHRVGYRSFPGFIRAFSEATGMTPGQWRQKSAEGCMGVGPSRPELESGEGGDGHGAERRTWARVNGAHVAVWAAVGGARLIIAGRALTLAEGEAVIIPAGTPNEFRVPSGSLLVPLGFRSALTGPIGAPLTAAHIGGLDSMRMLEAVLASYTRVGVTDVDPDRGFAAVLAGSERLPATTGSELLGRAANLFVREPELSLAAASERLGLSERELCRVVGAHTGEQFAAWLRLLRMTRARNQLGDGETPSEISRELGYSHLPAFSRAFRAVHGAGPTGLGVPNLAPTRAAWGREMRLPASAL</sequence>
<proteinExistence type="predicted"/>
<keyword evidence="1" id="KW-0805">Transcription regulation</keyword>
<organism evidence="6 7">
    <name type="scientific">Leucobacter albus</name>
    <dbReference type="NCBI Taxonomy" id="272210"/>
    <lineage>
        <taxon>Bacteria</taxon>
        <taxon>Bacillati</taxon>
        <taxon>Actinomycetota</taxon>
        <taxon>Actinomycetes</taxon>
        <taxon>Micrococcales</taxon>
        <taxon>Microbacteriaceae</taxon>
        <taxon>Leucobacter</taxon>
    </lineage>
</organism>
<dbReference type="PANTHER" id="PTHR46796:SF6">
    <property type="entry name" value="ARAC SUBFAMILY"/>
    <property type="match status" value="1"/>
</dbReference>
<evidence type="ECO:0000256" key="2">
    <source>
        <dbReference type="ARBA" id="ARBA00023125"/>
    </source>
</evidence>
<comment type="caution">
    <text evidence="6">The sequence shown here is derived from an EMBL/GenBank/DDBJ whole genome shotgun (WGS) entry which is preliminary data.</text>
</comment>
<protein>
    <submittedName>
        <fullName evidence="6">Helix-turn-helix domain-containing protein</fullName>
    </submittedName>
</protein>
<dbReference type="InterPro" id="IPR009057">
    <property type="entry name" value="Homeodomain-like_sf"/>
</dbReference>
<evidence type="ECO:0000313" key="7">
    <source>
        <dbReference type="Proteomes" id="UP001597181"/>
    </source>
</evidence>